<dbReference type="InterPro" id="IPR008300">
    <property type="entry name" value="PTAC"/>
</dbReference>
<evidence type="ECO:0000256" key="3">
    <source>
        <dbReference type="ARBA" id="ARBA00012206"/>
    </source>
</evidence>
<evidence type="ECO:0000256" key="6">
    <source>
        <dbReference type="ARBA" id="ARBA00022723"/>
    </source>
</evidence>
<gene>
    <name evidence="11" type="ORF">MFMK1_002315</name>
</gene>
<evidence type="ECO:0000256" key="4">
    <source>
        <dbReference type="ARBA" id="ARBA00020837"/>
    </source>
</evidence>
<dbReference type="PANTHER" id="PTHR39453">
    <property type="entry name" value="PHOSPHATE PROPANOYLTRANSFERASE"/>
    <property type="match status" value="1"/>
</dbReference>
<keyword evidence="8 10" id="KW-0012">Acyltransferase</keyword>
<proteinExistence type="inferred from homology"/>
<dbReference type="PANTHER" id="PTHR39453:SF1">
    <property type="entry name" value="PHOSPHATE PROPANOYLTRANSFERASE"/>
    <property type="match status" value="1"/>
</dbReference>
<comment type="similarity">
    <text evidence="2 10">Belongs to the PduL family.</text>
</comment>
<dbReference type="EMBL" id="CP121694">
    <property type="protein sequence ID" value="WRO22484.1"/>
    <property type="molecule type" value="Genomic_DNA"/>
</dbReference>
<comment type="cofactor">
    <cofactor evidence="1">
        <name>Zn(2+)</name>
        <dbReference type="ChEBI" id="CHEBI:29105"/>
    </cofactor>
</comment>
<name>A0AAU0UQI4_9FIRM</name>
<comment type="function">
    <text evidence="10">Involved in 1,2-propanediol (1,2-PD) degradation by catalyzing the conversion of propanoyl-CoA to propanoyl-phosphate.</text>
</comment>
<dbReference type="NCBIfam" id="NF011652">
    <property type="entry name" value="PRK15070.1"/>
    <property type="match status" value="1"/>
</dbReference>
<accession>A0AAU0UQI4</accession>
<reference evidence="11 12" key="1">
    <citation type="submission" date="2023-04" db="EMBL/GenBank/DDBJ databases">
        <authorList>
            <person name="Hsu D."/>
        </authorList>
    </citation>
    <scope>NUCLEOTIDE SEQUENCE [LARGE SCALE GENOMIC DNA]</scope>
    <source>
        <strain evidence="11 12">MK1</strain>
    </source>
</reference>
<evidence type="ECO:0000313" key="11">
    <source>
        <dbReference type="EMBL" id="WRO22484.1"/>
    </source>
</evidence>
<dbReference type="PIRSF" id="PIRSF010130">
    <property type="entry name" value="PduL"/>
    <property type="match status" value="1"/>
</dbReference>
<evidence type="ECO:0000256" key="8">
    <source>
        <dbReference type="ARBA" id="ARBA00023315"/>
    </source>
</evidence>
<dbReference type="EC" id="2.3.1.222" evidence="3 10"/>
<evidence type="ECO:0000256" key="9">
    <source>
        <dbReference type="ARBA" id="ARBA00047589"/>
    </source>
</evidence>
<keyword evidence="12" id="KW-1185">Reference proteome</keyword>
<evidence type="ECO:0000313" key="12">
    <source>
        <dbReference type="Proteomes" id="UP001329915"/>
    </source>
</evidence>
<comment type="pathway">
    <text evidence="10">Polyol metabolism; 1,2-propanediol degradation.</text>
</comment>
<evidence type="ECO:0000256" key="2">
    <source>
        <dbReference type="ARBA" id="ARBA00007342"/>
    </source>
</evidence>
<dbReference type="Proteomes" id="UP001329915">
    <property type="component" value="Chromosome"/>
</dbReference>
<protein>
    <recommendedName>
        <fullName evidence="4 10">Phosphate propanoyltransferase</fullName>
        <ecNumber evidence="3 10">2.3.1.222</ecNumber>
    </recommendedName>
</protein>
<dbReference type="AlphaFoldDB" id="A0AAU0UQI4"/>
<keyword evidence="7" id="KW-0862">Zinc</keyword>
<comment type="catalytic activity">
    <reaction evidence="9 10">
        <text>propanoyl-CoA + phosphate = propanoyl phosphate + CoA</text>
        <dbReference type="Rhea" id="RHEA:28046"/>
        <dbReference type="ChEBI" id="CHEBI:43474"/>
        <dbReference type="ChEBI" id="CHEBI:57287"/>
        <dbReference type="ChEBI" id="CHEBI:57392"/>
        <dbReference type="ChEBI" id="CHEBI:58933"/>
        <dbReference type="EC" id="2.3.1.222"/>
    </reaction>
</comment>
<evidence type="ECO:0000256" key="1">
    <source>
        <dbReference type="ARBA" id="ARBA00001947"/>
    </source>
</evidence>
<dbReference type="GO" id="GO:0046872">
    <property type="term" value="F:metal ion binding"/>
    <property type="evidence" value="ECO:0007669"/>
    <property type="project" value="UniProtKB-KW"/>
</dbReference>
<dbReference type="GO" id="GO:0016747">
    <property type="term" value="F:acyltransferase activity, transferring groups other than amino-acyl groups"/>
    <property type="evidence" value="ECO:0007669"/>
    <property type="project" value="InterPro"/>
</dbReference>
<organism evidence="11 12">
    <name type="scientific">Metallumcola ferriviriculae</name>
    <dbReference type="NCBI Taxonomy" id="3039180"/>
    <lineage>
        <taxon>Bacteria</taxon>
        <taxon>Bacillati</taxon>
        <taxon>Bacillota</taxon>
        <taxon>Clostridia</taxon>
        <taxon>Neomoorellales</taxon>
        <taxon>Desulfitibacteraceae</taxon>
        <taxon>Metallumcola</taxon>
    </lineage>
</organism>
<sequence length="201" mass="21674">MRTATVSIGVSNRHVHLSPKHLEMLFGKDYSLAEVKDLGQPGQFAAQETVSLVGPKGIVEGVRVLGPIRKSTQVEISRTDSFRLGIKAPVKESGDLAGTPGCMLVGPAGTVSLSEGVIIAVRHIHMSPKEAKQLGYKDCDRVSVLVEGERELCFHSVIVRVHPDFRLEMHIDTDEANASMLATGDQVKILGRTQDALDLVG</sequence>
<keyword evidence="6" id="KW-0479">Metal-binding</keyword>
<evidence type="ECO:0000256" key="7">
    <source>
        <dbReference type="ARBA" id="ARBA00022833"/>
    </source>
</evidence>
<evidence type="ECO:0000256" key="5">
    <source>
        <dbReference type="ARBA" id="ARBA00022679"/>
    </source>
</evidence>
<evidence type="ECO:0000256" key="10">
    <source>
        <dbReference type="PIRNR" id="PIRNR010130"/>
    </source>
</evidence>
<dbReference type="Pfam" id="PF06130">
    <property type="entry name" value="PTAC"/>
    <property type="match status" value="1"/>
</dbReference>
<dbReference type="RefSeq" id="WP_366921895.1">
    <property type="nucleotide sequence ID" value="NZ_CP121694.1"/>
</dbReference>
<keyword evidence="5 10" id="KW-0808">Transferase</keyword>
<dbReference type="KEGG" id="dbc:MFMK1_002315"/>